<evidence type="ECO:0000256" key="8">
    <source>
        <dbReference type="ARBA" id="ARBA00023268"/>
    </source>
</evidence>
<dbReference type="Pfam" id="PF07993">
    <property type="entry name" value="NAD_binding_4"/>
    <property type="match status" value="1"/>
</dbReference>
<dbReference type="InterPro" id="IPR032821">
    <property type="entry name" value="PKS_assoc"/>
</dbReference>
<dbReference type="SMART" id="SM00827">
    <property type="entry name" value="PKS_AT"/>
    <property type="match status" value="1"/>
</dbReference>
<dbReference type="Gene3D" id="3.30.559.30">
    <property type="entry name" value="Nonribosomal peptide synthetase, condensation domain"/>
    <property type="match status" value="1"/>
</dbReference>
<dbReference type="InterPro" id="IPR000873">
    <property type="entry name" value="AMP-dep_synth/lig_dom"/>
</dbReference>
<dbReference type="Proteomes" id="UP001197093">
    <property type="component" value="Unassembled WGS sequence"/>
</dbReference>
<dbReference type="InterPro" id="IPR016036">
    <property type="entry name" value="Malonyl_transacylase_ACP-bd"/>
</dbReference>
<dbReference type="Gene3D" id="3.40.50.150">
    <property type="entry name" value="Vaccinia Virus protein VP39"/>
    <property type="match status" value="1"/>
</dbReference>
<dbReference type="SMART" id="SM00825">
    <property type="entry name" value="PKS_KS"/>
    <property type="match status" value="1"/>
</dbReference>
<dbReference type="Gene3D" id="3.40.50.12780">
    <property type="entry name" value="N-terminal domain of ligase-like"/>
    <property type="match status" value="1"/>
</dbReference>
<dbReference type="SMART" id="SM00822">
    <property type="entry name" value="PKS_KR"/>
    <property type="match status" value="1"/>
</dbReference>
<feature type="active site" description="Proton acceptor; for dehydratase activity" evidence="9">
    <location>
        <position position="976"/>
    </location>
</feature>
<evidence type="ECO:0000256" key="1">
    <source>
        <dbReference type="ARBA" id="ARBA00022450"/>
    </source>
</evidence>
<dbReference type="InterPro" id="IPR042099">
    <property type="entry name" value="ANL_N_sf"/>
</dbReference>
<evidence type="ECO:0000256" key="4">
    <source>
        <dbReference type="ARBA" id="ARBA00022603"/>
    </source>
</evidence>
<evidence type="ECO:0000313" key="15">
    <source>
        <dbReference type="Proteomes" id="UP001197093"/>
    </source>
</evidence>
<dbReference type="Gene3D" id="3.40.47.10">
    <property type="match status" value="1"/>
</dbReference>
<dbReference type="CDD" id="cd05930">
    <property type="entry name" value="A_NRPS"/>
    <property type="match status" value="1"/>
</dbReference>
<keyword evidence="5" id="KW-0808">Transferase</keyword>
<dbReference type="InterPro" id="IPR020841">
    <property type="entry name" value="PKS_Beta-ketoAc_synthase_dom"/>
</dbReference>
<dbReference type="Pfam" id="PF14765">
    <property type="entry name" value="PS-DH"/>
    <property type="match status" value="1"/>
</dbReference>
<dbReference type="PANTHER" id="PTHR43775:SF20">
    <property type="entry name" value="HYBRID PKS-NRPS SYNTHETASE APDA"/>
    <property type="match status" value="1"/>
</dbReference>
<feature type="domain" description="Carrier" evidence="11">
    <location>
        <begin position="2448"/>
        <end position="2526"/>
    </location>
</feature>
<dbReference type="GO" id="GO:0016491">
    <property type="term" value="F:oxidoreductase activity"/>
    <property type="evidence" value="ECO:0007669"/>
    <property type="project" value="UniProtKB-KW"/>
</dbReference>
<sequence length="4099" mass="442494">MAPNYASYPREPIAIVGSACRFPGDSSSPSKLWDLLREPRDVLQEIPADRFDTTAFYHPDALHHGTTNVKHAYLLGDNLGHFDAQFFGVKPVEANSVDPQQRILLETVYEGLERAGIPLEALQRSQTAVYVGVMSADYTELLARDIDAFPTYFASGTARSILANRISYFFDWHGPSMTIDTACSSSLFALHLAVQSLRAGESPTAVVAGANLVLAPDQFVAESKLNMLSPDGRSRMWDKGANGYARGDGVAALVLKTLSRAVADGDSIECIIRETGINQDGRTKGITMPSCAGQPDMVDAPAAIQLKPIRTAFFGPAVGFKASQDDAPLYVGSIKTVIGHTEGTAGVAGVIKGSLALQHGVVPPNLLLNELNPAVKPFYDKLEIVKQAQAWPPLPEGAPRRVSVNSFGFGGANAHAILESYHAPTVAGLKREAEVGTSDSHLAPFNFSASSEKALTRLVEIYASHLRANPGINLGDLAFTLNTHRSTLPVRISVPALDANRLASKLEELAKTPSGITTVNNSGSGSPALLGIFTGQGAQWASMGAQLLAGSALAGATIRRLQDSLDSLPAEHRPEWTLLEELSKDKTTSRVGEAAFSQPLCTAVQIVLVDLLEAANVRFKAVVGHSSGEIGAAYAAGYLSAQDAIRVAYYRGYFLHLARGPEGSGAGAMLAVGTSYEDALGLLELDELAGRVSIAASNSPESLTLSGDAEAIETAKAILEDENKFARLLKVDKAYHSHHMLPAAGPYTDALANAGIKAQSRDDDRRDGHEGHERPVWISSVYAEDVETLGDGALGPEYWAQNMVGQVKFSQAVEQAASALGPFGLGLEVGPHPALKSPALQTIQAVTGQPIPYTGLLRRGANDLEAFAEGLGAIWQSIGAGIVDFAGLEKREASASGRQAPALLKNLPSYPWEHDRIYWHESRWSKAFRSGKQPPHQLLGTRAPDGTDGTEQTEHEGEVRWRNRLRPREVPWLVHHQVERQIVFPAAGYVSAVVEAVAQLYGIASIQLLEFRNLVIGQALVLEENSDVETQFSLRTTTTPETEAALEKAQKGGSKVVDALFAFYSASNKDAVSMVKNASGRIRIILGTPSPHALPRPHKPQREFLDIDPDRFYKTVGEVGFGYAGPFRKLRATRRRLDESAGLIQTPDASEEGKEGDFSRLILHPGTLDCAIQSIILAYSYPGDGKMRSIYLPTTIDQLRINVWASAELKGPPGSTLPFYASIAGSQAQGDLAGDVEIHSPDGATTLVQLQGLHTTPLTVPVPSNDVKLFFETTWDAESPVGNQSLWEGSDRTGNVALSFSLERVAYYYVRTLGEAIPSPERAGLDWHHKIFWEYIDNIVAQVAAGTHPYAKSEWARDSREHILSIIEQYPDSIDLRLMRAVGDNMVAAARNEMNILEAMMKDNMLNDFYADALGMHEYLLDMSRMIGQLSHRFPHLSVLEIGAGTGGATAMILKTLQGSFSSYTYTDISSGFFEKAQDKFAKHRSRMVFKVLDIERDVEEQGYEPHSQDLVIASLVLHATRNLEETMKNARRLLKPGGRLLMLELTDNDPIRFGFIFGGLPGWWLGYKDGRTLSPCVGISEWEALMKKTGFSSIEAITPHNTSFPLPLSVIITQAVDDRVEFLREPLSPGAPTLGAQHLTIVGEGTFAGLVSKITSAAGRHYQEPIQHISLLADVAHSTLPFLGTVVGLVDLAAEPTFESVSAEKLAGLQAIFRQSKTILWVTVGGLANSPYRNMYRGLQRSVVKELKHIRVQLLDFASEAEICADEIARRLLQLEAASRWEQDGRLSDLLWYQEPEVQVVDGGKALVPRVRPSTQRNERYNSGRRRIVEDVDLGTTLVSIRSTEDGGFTVERSTGGGSRSIAASSLGGDLVDIRLSHSLVRPIKLRDGSFLYLSAGRTNSASHGHHRVLALSETLDSVVRIPQGWTVSISADTGSDDQGELEGRRALVGLYNHLIAEDILAEASPRDAVAVLDPGFSLGNALVPLAASKGVQLILLTSSSAAAPDRRQPPWVAIHPRAAKQALQKVLPAKPIRFVNVGGSDSLVSAFVSALPFGSAVVRDALRSGSIPRLAGGTHTAVSTTSSQLQAAWARLSLAGQSVAASGAQALLPLITLEEVASGASVLGPSGSRQAIVAWSVSPRVSIPIAPASKSVRFAPNKTYWMAGLTGSLGLSLVEWMVGQGARYIALSSRNPKVDEAWLQAIEAQGATVAIFSNDITSRDDVRDLHRRIRETLPPIAGVAQGAMVLDDSLFSDTDVARVQKVLRPKVQGSIHLDEIFSESNIDEKLDFFVFFSSVAYVTGNAGQSIYAAANAFMASLANQRRARSLAASVINIGAILGAGYVSRELTEEQQEYLRKVGHMWMSEQDAREIFAEGVRASKPGSVDSLEFETGFRTDKDRAKDLEDEPPMFQHLSAGLGEDVLAGSDSKTRQQTVKTKARLLEAKSHAEVFEVLKDGFLLKLQVALQSEPSKTTLDASLDELGADSLVAVDIRSWFLNELGVDLPVLKILNSGSVRDLLVSAQELLPATAVPNVSSGASSEAQSAVPISESPAPESVSRRSSSPVAASGSESTATSQNASPPSTAPSEIDEAIDSAEPVHEKLLQEKQPASNHPFPVQRKAPLSFGQSRFWFLKHFVADQTAFNITTVIKLRGKVNADALAIAVTAVGQRHEALRTAFTVDEETKVPLQLVLQTPSLRLERATISSEAELDEAVQHLKGHVYDIEHAEALRIQLLTLSSEQHYLLIGYHHIYLDGIGYVVLISDLETAYGGSLATSPAATEVLQYPDFALKQIQEYENGRWSDELSFWRQQFAELPKPLPLLPLAGLSNRPSASQFGSHTSSFRVDRDLADKITQVARRFKVSPFHLYLAVFQVLLYRYVGDEEGKDLVIGVADGNRKEANVLRSLGIFLNLLPVRLRLPRGTQQPFSDTLRDAQAAAQAAFANSSVPFDVLLNELNVPRVPSHSPLFQAFLNYRQNMQEARSFLGCEGELDIIAAGQTDYDVSIDVLDLSAGGGESLIAVAVQKDLYSPEAAERLAASYQALLRQFVDNPAARITRPGLHLQEDVDSAVAAGRGREEPTQYPTVVHRIDAISEVYADRIALKDAFGNALTYRQLSHRVDGLAEHLVAQGIGSGSTVGVFQTAGADWIASVLAILRAGAAYVPLDPKVGLERLLLVANDSRIAAVLVDGHNVTAEFTQRQRDSGVIVTDVSEVQPRSSPHRAPNRAKPEDAAVLIYSSGSTGVPKGVALLHSNVSNYADTAPLSWGLREGNETFLNQASYTFDVSLQQTIVALGLGSTVVVMSSAAREDPAALSKLVASENITVTGATPTEYQAWARHWNPDLLRGSPWRVAFTWGEPVSKQQIHAFRLLAKPDLRLIDAYGPAEATITSAHAHISWDKLDDNALGNPKFPLTAAPNTAVYIVDDNHDAVPAGVLGEVVLAGASVASGYLNDEALTARRFVADKYASPYFQTQGWSRAHLTGDRGRLTADGRLILQGRIEGGTQVKLAGVRIDLQDVESAIVNSNTAVLQAIVSARRDPESDTPFLVAFVVLSDRLSDASERAHLLAQLPRTLPLPPYMRPAVAVGVDRLPTNSSGKLDRRSVDAWPLPVPSDEEEERGIKAAAPTNLSGLEESLALLWRNALPQGLLEFQSSLDSQSDFFHVGGSSLSLINLQHLIKQRFDVALSLQALFQSSTLSGMATAVQAELFKAESGSDGAANTTTIPASIDWEHEAALPADLQQDQFDSEAPSPPFGPPSVVVLTGATGFIGREILRKLIDNPAITKIHLLAVRRQPSQLPPDWQPLFTDPRVTIHPGDLGAPNLGLSPAQISSIFPTTDAIIHAGADVSFLKTYHTLRLVNVASTRELVRLALSSSSSSSSGRHRRIPSFHFISSATVARLAVPPHTNGSFGRESIRPYPPAAGSDAEENDGYVAAKWVSEVLLENAAAQRGLPVWIHRPTSVTGQGAGERDLMRNVARYVGKLRAAPDTRGWGGRFDFVEVGRVAEDIVGAVVRGVNGDGEGEAGNNRNPRYRFQSADVQISGDEIAASGGGDGDGGRFEVVPFGEWVDRAEDAGLDPLLAVYLRRAEQGQLLIPRLRKD</sequence>
<dbReference type="InterPro" id="IPR013968">
    <property type="entry name" value="PKS_KR"/>
</dbReference>
<dbReference type="GO" id="GO:0032259">
    <property type="term" value="P:methylation"/>
    <property type="evidence" value="ECO:0007669"/>
    <property type="project" value="UniProtKB-KW"/>
</dbReference>
<feature type="region of interest" description="C-terminal hotdog fold" evidence="9">
    <location>
        <begin position="1104"/>
        <end position="1264"/>
    </location>
</feature>
<evidence type="ECO:0000256" key="2">
    <source>
        <dbReference type="ARBA" id="ARBA00022553"/>
    </source>
</evidence>
<evidence type="ECO:0000256" key="9">
    <source>
        <dbReference type="PROSITE-ProRule" id="PRU01363"/>
    </source>
</evidence>
<keyword evidence="7" id="KW-0560">Oxidoreductase</keyword>
<dbReference type="SUPFAM" id="SSF53901">
    <property type="entry name" value="Thiolase-like"/>
    <property type="match status" value="1"/>
</dbReference>
<dbReference type="InterPro" id="IPR014043">
    <property type="entry name" value="Acyl_transferase_dom"/>
</dbReference>
<feature type="region of interest" description="Disordered" evidence="10">
    <location>
        <begin position="2532"/>
        <end position="2588"/>
    </location>
</feature>
<dbReference type="GO" id="GO:0031177">
    <property type="term" value="F:phosphopantetheine binding"/>
    <property type="evidence" value="ECO:0007669"/>
    <property type="project" value="InterPro"/>
</dbReference>
<dbReference type="InterPro" id="IPR001227">
    <property type="entry name" value="Ac_transferase_dom_sf"/>
</dbReference>
<evidence type="ECO:0000259" key="13">
    <source>
        <dbReference type="PROSITE" id="PS52019"/>
    </source>
</evidence>
<dbReference type="SUPFAM" id="SSF52151">
    <property type="entry name" value="FabD/lysophospholipase-like"/>
    <property type="match status" value="1"/>
</dbReference>
<dbReference type="InterPro" id="IPR020807">
    <property type="entry name" value="PKS_DH"/>
</dbReference>
<evidence type="ECO:0000256" key="10">
    <source>
        <dbReference type="SAM" id="MobiDB-lite"/>
    </source>
</evidence>
<protein>
    <recommendedName>
        <fullName evidence="16">Polyketide synthase</fullName>
    </recommendedName>
</protein>
<dbReference type="SUPFAM" id="SSF53335">
    <property type="entry name" value="S-adenosyl-L-methionine-dependent methyltransferases"/>
    <property type="match status" value="1"/>
</dbReference>
<dbReference type="InterPro" id="IPR014031">
    <property type="entry name" value="Ketoacyl_synth_C"/>
</dbReference>
<evidence type="ECO:0000313" key="14">
    <source>
        <dbReference type="EMBL" id="KAG7284205.1"/>
    </source>
</evidence>
<dbReference type="PROSITE" id="PS50075">
    <property type="entry name" value="CARRIER"/>
    <property type="match status" value="2"/>
</dbReference>
<dbReference type="GO" id="GO:0004312">
    <property type="term" value="F:fatty acid synthase activity"/>
    <property type="evidence" value="ECO:0007669"/>
    <property type="project" value="TreeGrafter"/>
</dbReference>
<dbReference type="Gene3D" id="3.30.559.10">
    <property type="entry name" value="Chloramphenicol acetyltransferase-like domain"/>
    <property type="match status" value="1"/>
</dbReference>
<dbReference type="Pfam" id="PF16197">
    <property type="entry name" value="KAsynt_C_assoc"/>
    <property type="match status" value="1"/>
</dbReference>
<dbReference type="InterPro" id="IPR049900">
    <property type="entry name" value="PKS_mFAS_DH"/>
</dbReference>
<dbReference type="SMART" id="SM00826">
    <property type="entry name" value="PKS_DH"/>
    <property type="match status" value="1"/>
</dbReference>
<dbReference type="Pfam" id="PF21089">
    <property type="entry name" value="PKS_DH_N"/>
    <property type="match status" value="1"/>
</dbReference>
<dbReference type="InterPro" id="IPR006162">
    <property type="entry name" value="Ppantetheine_attach_site"/>
</dbReference>
<feature type="active site" description="Proton donor; for dehydratase activity" evidence="9">
    <location>
        <position position="1169"/>
    </location>
</feature>
<evidence type="ECO:0000256" key="5">
    <source>
        <dbReference type="ARBA" id="ARBA00022679"/>
    </source>
</evidence>
<dbReference type="InterPro" id="IPR009081">
    <property type="entry name" value="PP-bd_ACP"/>
</dbReference>
<dbReference type="CDD" id="cd00833">
    <property type="entry name" value="PKS"/>
    <property type="match status" value="1"/>
</dbReference>
<dbReference type="SUPFAM" id="SSF47336">
    <property type="entry name" value="ACP-like"/>
    <property type="match status" value="2"/>
</dbReference>
<dbReference type="InterPro" id="IPR020806">
    <property type="entry name" value="PKS_PP-bd"/>
</dbReference>
<dbReference type="EMBL" id="JAHCVI010000006">
    <property type="protein sequence ID" value="KAG7284205.1"/>
    <property type="molecule type" value="Genomic_DNA"/>
</dbReference>
<dbReference type="Gene3D" id="1.10.1200.10">
    <property type="entry name" value="ACP-like"/>
    <property type="match status" value="2"/>
</dbReference>
<organism evidence="14 15">
    <name type="scientific">Staphylotrichum longicolle</name>
    <dbReference type="NCBI Taxonomy" id="669026"/>
    <lineage>
        <taxon>Eukaryota</taxon>
        <taxon>Fungi</taxon>
        <taxon>Dikarya</taxon>
        <taxon>Ascomycota</taxon>
        <taxon>Pezizomycotina</taxon>
        <taxon>Sordariomycetes</taxon>
        <taxon>Sordariomycetidae</taxon>
        <taxon>Sordariales</taxon>
        <taxon>Chaetomiaceae</taxon>
        <taxon>Staphylotrichum</taxon>
    </lineage>
</organism>
<feature type="domain" description="Ketosynthase family 3 (KS3)" evidence="12">
    <location>
        <begin position="10"/>
        <end position="420"/>
    </location>
</feature>
<reference evidence="14" key="1">
    <citation type="submission" date="2023-02" db="EMBL/GenBank/DDBJ databases">
        <authorList>
            <person name="Palmer J.M."/>
        </authorList>
    </citation>
    <scope>NUCLEOTIDE SEQUENCE</scope>
    <source>
        <strain evidence="14">FW57</strain>
    </source>
</reference>
<feature type="region of interest" description="Disordered" evidence="10">
    <location>
        <begin position="3905"/>
        <end position="3924"/>
    </location>
</feature>
<evidence type="ECO:0000259" key="11">
    <source>
        <dbReference type="PROSITE" id="PS50075"/>
    </source>
</evidence>
<dbReference type="InterPro" id="IPR013120">
    <property type="entry name" value="FAR_NAD-bd"/>
</dbReference>
<dbReference type="CDD" id="cd19532">
    <property type="entry name" value="C_PKS-NRPS"/>
    <property type="match status" value="1"/>
</dbReference>
<feature type="compositionally biased region" description="Low complexity" evidence="10">
    <location>
        <begin position="2549"/>
        <end position="2572"/>
    </location>
</feature>
<dbReference type="GO" id="GO:0004315">
    <property type="term" value="F:3-oxoacyl-[acyl-carrier-protein] synthase activity"/>
    <property type="evidence" value="ECO:0007669"/>
    <property type="project" value="InterPro"/>
</dbReference>
<dbReference type="Pfam" id="PF08659">
    <property type="entry name" value="KR"/>
    <property type="match status" value="1"/>
</dbReference>
<evidence type="ECO:0000259" key="12">
    <source>
        <dbReference type="PROSITE" id="PS52004"/>
    </source>
</evidence>
<dbReference type="PROSITE" id="PS52004">
    <property type="entry name" value="KS3_2"/>
    <property type="match status" value="1"/>
</dbReference>
<dbReference type="Gene3D" id="3.10.129.110">
    <property type="entry name" value="Polyketide synthase dehydratase"/>
    <property type="match status" value="1"/>
</dbReference>
<dbReference type="SUPFAM" id="SSF55048">
    <property type="entry name" value="Probable ACP-binding domain of malonyl-CoA ACP transacylase"/>
    <property type="match status" value="1"/>
</dbReference>
<dbReference type="InterPro" id="IPR029063">
    <property type="entry name" value="SAM-dependent_MTases_sf"/>
</dbReference>
<dbReference type="SUPFAM" id="SSF51735">
    <property type="entry name" value="NAD(P)-binding Rossmann-fold domains"/>
    <property type="match status" value="2"/>
</dbReference>
<dbReference type="InterPro" id="IPR042104">
    <property type="entry name" value="PKS_dehydratase_sf"/>
</dbReference>
<dbReference type="InterPro" id="IPR018201">
    <property type="entry name" value="Ketoacyl_synth_AS"/>
</dbReference>
<dbReference type="Gene3D" id="3.30.70.3290">
    <property type="match status" value="1"/>
</dbReference>
<gene>
    <name evidence="14" type="ORF">NEMBOFW57_010568</name>
</gene>
<dbReference type="Pfam" id="PF00698">
    <property type="entry name" value="Acyl_transf_1"/>
    <property type="match status" value="1"/>
</dbReference>
<dbReference type="InterPro" id="IPR057326">
    <property type="entry name" value="KR_dom"/>
</dbReference>
<dbReference type="GO" id="GO:0016874">
    <property type="term" value="F:ligase activity"/>
    <property type="evidence" value="ECO:0007669"/>
    <property type="project" value="UniProtKB-KW"/>
</dbReference>
<feature type="compositionally biased region" description="Polar residues" evidence="10">
    <location>
        <begin position="2532"/>
        <end position="2543"/>
    </location>
</feature>
<dbReference type="PROSITE" id="PS00012">
    <property type="entry name" value="PHOSPHOPANTETHEINE"/>
    <property type="match status" value="1"/>
</dbReference>
<dbReference type="InterPro" id="IPR020845">
    <property type="entry name" value="AMP-binding_CS"/>
</dbReference>
<dbReference type="InterPro" id="IPR045851">
    <property type="entry name" value="AMP-bd_C_sf"/>
</dbReference>
<proteinExistence type="predicted"/>
<dbReference type="InterPro" id="IPR013217">
    <property type="entry name" value="Methyltransf_12"/>
</dbReference>
<dbReference type="CDD" id="cd02440">
    <property type="entry name" value="AdoMet_MTases"/>
    <property type="match status" value="1"/>
</dbReference>
<keyword evidence="3" id="KW-0436">Ligase</keyword>
<dbReference type="InterPro" id="IPR049551">
    <property type="entry name" value="PKS_DH_C"/>
</dbReference>
<dbReference type="SUPFAM" id="SSF52777">
    <property type="entry name" value="CoA-dependent acyltransferases"/>
    <property type="match status" value="2"/>
</dbReference>
<dbReference type="Pfam" id="PF00668">
    <property type="entry name" value="Condensation"/>
    <property type="match status" value="1"/>
</dbReference>
<dbReference type="Pfam" id="PF08242">
    <property type="entry name" value="Methyltransf_12"/>
    <property type="match status" value="1"/>
</dbReference>
<evidence type="ECO:0008006" key="16">
    <source>
        <dbReference type="Google" id="ProtNLM"/>
    </source>
</evidence>
<dbReference type="PROSITE" id="PS00606">
    <property type="entry name" value="KS3_1"/>
    <property type="match status" value="1"/>
</dbReference>
<dbReference type="InterPro" id="IPR036291">
    <property type="entry name" value="NAD(P)-bd_dom_sf"/>
</dbReference>
<dbReference type="PROSITE" id="PS52019">
    <property type="entry name" value="PKS_MFAS_DH"/>
    <property type="match status" value="1"/>
</dbReference>
<dbReference type="Pfam" id="PF00550">
    <property type="entry name" value="PP-binding"/>
    <property type="match status" value="2"/>
</dbReference>
<name>A0AAD4HVE0_9PEZI</name>
<dbReference type="Pfam" id="PF13193">
    <property type="entry name" value="AMP-binding_C"/>
    <property type="match status" value="1"/>
</dbReference>
<feature type="compositionally biased region" description="Polar residues" evidence="10">
    <location>
        <begin position="2573"/>
        <end position="2586"/>
    </location>
</feature>
<dbReference type="Pfam" id="PF00109">
    <property type="entry name" value="ketoacyl-synt"/>
    <property type="match status" value="1"/>
</dbReference>
<dbReference type="GO" id="GO:0006633">
    <property type="term" value="P:fatty acid biosynthetic process"/>
    <property type="evidence" value="ECO:0007669"/>
    <property type="project" value="InterPro"/>
</dbReference>
<feature type="domain" description="Carrier" evidence="11">
    <location>
        <begin position="3629"/>
        <end position="3707"/>
    </location>
</feature>
<accession>A0AAD4HVE0</accession>
<dbReference type="Pfam" id="PF00501">
    <property type="entry name" value="AMP-binding"/>
    <property type="match status" value="1"/>
</dbReference>
<dbReference type="SUPFAM" id="SSF56801">
    <property type="entry name" value="Acetyl-CoA synthetase-like"/>
    <property type="match status" value="1"/>
</dbReference>
<evidence type="ECO:0000256" key="7">
    <source>
        <dbReference type="ARBA" id="ARBA00023002"/>
    </source>
</evidence>
<dbReference type="PROSITE" id="PS00455">
    <property type="entry name" value="AMP_BINDING"/>
    <property type="match status" value="1"/>
</dbReference>
<keyword evidence="4" id="KW-0489">Methyltransferase</keyword>
<feature type="region of interest" description="N-terminal hotdog fold" evidence="9">
    <location>
        <begin position="936"/>
        <end position="1089"/>
    </location>
</feature>
<feature type="region of interest" description="Disordered" evidence="10">
    <location>
        <begin position="3595"/>
        <end position="3619"/>
    </location>
</feature>
<dbReference type="Gene3D" id="3.40.50.720">
    <property type="entry name" value="NAD(P)-binding Rossmann-like Domain"/>
    <property type="match status" value="3"/>
</dbReference>
<dbReference type="InterPro" id="IPR049552">
    <property type="entry name" value="PKS_DH_N"/>
</dbReference>
<dbReference type="InterPro" id="IPR023213">
    <property type="entry name" value="CAT-like_dom_sf"/>
</dbReference>
<dbReference type="InterPro" id="IPR016039">
    <property type="entry name" value="Thiolase-like"/>
</dbReference>
<dbReference type="InterPro" id="IPR014030">
    <property type="entry name" value="Ketoacyl_synth_N"/>
</dbReference>
<dbReference type="PANTHER" id="PTHR43775">
    <property type="entry name" value="FATTY ACID SYNTHASE"/>
    <property type="match status" value="1"/>
</dbReference>
<keyword evidence="2" id="KW-0597">Phosphoprotein</keyword>
<keyword evidence="15" id="KW-1185">Reference proteome</keyword>
<dbReference type="InterPro" id="IPR025110">
    <property type="entry name" value="AMP-bd_C"/>
</dbReference>
<dbReference type="GO" id="GO:0008168">
    <property type="term" value="F:methyltransferase activity"/>
    <property type="evidence" value="ECO:0007669"/>
    <property type="project" value="UniProtKB-KW"/>
</dbReference>
<keyword evidence="6" id="KW-0677">Repeat</keyword>
<dbReference type="GO" id="GO:0009403">
    <property type="term" value="P:toxin biosynthetic process"/>
    <property type="evidence" value="ECO:0007669"/>
    <property type="project" value="UniProtKB-ARBA"/>
</dbReference>
<comment type="caution">
    <text evidence="14">The sequence shown here is derived from an EMBL/GenBank/DDBJ whole genome shotgun (WGS) entry which is preliminary data.</text>
</comment>
<dbReference type="InterPro" id="IPR050091">
    <property type="entry name" value="PKS_NRPS_Biosynth_Enz"/>
</dbReference>
<dbReference type="InterPro" id="IPR016035">
    <property type="entry name" value="Acyl_Trfase/lysoPLipase"/>
</dbReference>
<dbReference type="Gene3D" id="3.30.300.30">
    <property type="match status" value="1"/>
</dbReference>
<keyword evidence="8" id="KW-0511">Multifunctional enzyme</keyword>
<dbReference type="InterPro" id="IPR001242">
    <property type="entry name" value="Condensation_dom"/>
</dbReference>
<dbReference type="Pfam" id="PF02801">
    <property type="entry name" value="Ketoacyl-synt_C"/>
    <property type="match status" value="1"/>
</dbReference>
<dbReference type="InterPro" id="IPR036736">
    <property type="entry name" value="ACP-like_sf"/>
</dbReference>
<evidence type="ECO:0000256" key="3">
    <source>
        <dbReference type="ARBA" id="ARBA00022598"/>
    </source>
</evidence>
<feature type="region of interest" description="Disordered" evidence="10">
    <location>
        <begin position="930"/>
        <end position="959"/>
    </location>
</feature>
<dbReference type="SMART" id="SM00823">
    <property type="entry name" value="PKS_PP"/>
    <property type="match status" value="2"/>
</dbReference>
<keyword evidence="1" id="KW-0596">Phosphopantetheine</keyword>
<dbReference type="Gene3D" id="3.40.366.10">
    <property type="entry name" value="Malonyl-Coenzyme A Acyl Carrier Protein, domain 2"/>
    <property type="match status" value="1"/>
</dbReference>
<evidence type="ECO:0000256" key="6">
    <source>
        <dbReference type="ARBA" id="ARBA00022737"/>
    </source>
</evidence>
<feature type="domain" description="PKS/mFAS DH" evidence="13">
    <location>
        <begin position="936"/>
        <end position="1264"/>
    </location>
</feature>